<name>A0ABD1R8E6_9LAMI</name>
<keyword evidence="2" id="KW-1185">Reference proteome</keyword>
<comment type="caution">
    <text evidence="1">The sequence shown here is derived from an EMBL/GenBank/DDBJ whole genome shotgun (WGS) entry which is preliminary data.</text>
</comment>
<dbReference type="Proteomes" id="UP001604336">
    <property type="component" value="Unassembled WGS sequence"/>
</dbReference>
<evidence type="ECO:0000313" key="1">
    <source>
        <dbReference type="EMBL" id="KAL2484698.1"/>
    </source>
</evidence>
<dbReference type="AlphaFoldDB" id="A0ABD1R8E6"/>
<evidence type="ECO:0000313" key="2">
    <source>
        <dbReference type="Proteomes" id="UP001604336"/>
    </source>
</evidence>
<gene>
    <name evidence="1" type="ORF">Adt_29454</name>
</gene>
<protein>
    <submittedName>
        <fullName evidence="1">Uncharacterized protein</fullName>
    </submittedName>
</protein>
<proteinExistence type="predicted"/>
<accession>A0ABD1R8E6</accession>
<dbReference type="EMBL" id="JBFOLK010000009">
    <property type="protein sequence ID" value="KAL2484698.1"/>
    <property type="molecule type" value="Genomic_DNA"/>
</dbReference>
<reference evidence="2" key="1">
    <citation type="submission" date="2024-07" db="EMBL/GenBank/DDBJ databases">
        <title>Two chromosome-level genome assemblies of Korean endemic species Abeliophyllum distichum and Forsythia ovata (Oleaceae).</title>
        <authorList>
            <person name="Jang H."/>
        </authorList>
    </citation>
    <scope>NUCLEOTIDE SEQUENCE [LARGE SCALE GENOMIC DNA]</scope>
</reference>
<sequence>MGVFTTKKFVMIVILAGYILKLTGSSMISSGAIVAPPKPCKGVVTDRNFSSGTFKPNKASQVRTSTVLPLSINTLFTLKSVILPVITRASSWGYTTPIRSSSLNVMS</sequence>
<organism evidence="1 2">
    <name type="scientific">Abeliophyllum distichum</name>
    <dbReference type="NCBI Taxonomy" id="126358"/>
    <lineage>
        <taxon>Eukaryota</taxon>
        <taxon>Viridiplantae</taxon>
        <taxon>Streptophyta</taxon>
        <taxon>Embryophyta</taxon>
        <taxon>Tracheophyta</taxon>
        <taxon>Spermatophyta</taxon>
        <taxon>Magnoliopsida</taxon>
        <taxon>eudicotyledons</taxon>
        <taxon>Gunneridae</taxon>
        <taxon>Pentapetalae</taxon>
        <taxon>asterids</taxon>
        <taxon>lamiids</taxon>
        <taxon>Lamiales</taxon>
        <taxon>Oleaceae</taxon>
        <taxon>Forsythieae</taxon>
        <taxon>Abeliophyllum</taxon>
    </lineage>
</organism>